<evidence type="ECO:0000256" key="1">
    <source>
        <dbReference type="SAM" id="MobiDB-lite"/>
    </source>
</evidence>
<comment type="caution">
    <text evidence="3">The sequence shown here is derived from an EMBL/GenBank/DDBJ whole genome shotgun (WGS) entry which is preliminary data.</text>
</comment>
<feature type="compositionally biased region" description="Acidic residues" evidence="1">
    <location>
        <begin position="268"/>
        <end position="278"/>
    </location>
</feature>
<dbReference type="EMBL" id="JALJOU010000068">
    <property type="protein sequence ID" value="KAK9826134.1"/>
    <property type="molecule type" value="Genomic_DNA"/>
</dbReference>
<feature type="compositionally biased region" description="Basic and acidic residues" evidence="1">
    <location>
        <begin position="247"/>
        <end position="267"/>
    </location>
</feature>
<sequence>MSSELRLVHWLGSCRGRCRACLKGARGVGNLTLCIAVILGLIICATAALHPQALSGGLLKPGSSRRVRMRLRLRSRSPAPARAWDNLALQSNDSPGFSTAPNVVFEVLGQPPPASKAKADGQPVKASGEDGPPRSATTVTVATVPHKDDLVSLLPKDEQPVNPEAAVVEEVPADVTVEANPAQAAAVEPPPVDPAINAAAAVDPVAKPVDTVADVAAEEAAIAGAVKAAEAAAVQPLPTDDAAPAARAHEEARAQERAIEEVNRPVDEDYDDDFEDEPPPPPWRKRSAGVAGVGKRKRRRPGTNLFDEGETDDL</sequence>
<evidence type="ECO:0000313" key="3">
    <source>
        <dbReference type="EMBL" id="KAK9826134.1"/>
    </source>
</evidence>
<evidence type="ECO:0000256" key="2">
    <source>
        <dbReference type="SAM" id="Phobius"/>
    </source>
</evidence>
<keyword evidence="4" id="KW-1185">Reference proteome</keyword>
<keyword evidence="2" id="KW-1133">Transmembrane helix</keyword>
<feature type="region of interest" description="Disordered" evidence="1">
    <location>
        <begin position="108"/>
        <end position="137"/>
    </location>
</feature>
<keyword evidence="2" id="KW-0472">Membrane</keyword>
<feature type="region of interest" description="Disordered" evidence="1">
    <location>
        <begin position="237"/>
        <end position="314"/>
    </location>
</feature>
<name>A0AAW1QY60_9CHLO</name>
<proteinExistence type="predicted"/>
<dbReference type="Proteomes" id="UP001445335">
    <property type="component" value="Unassembled WGS sequence"/>
</dbReference>
<accession>A0AAW1QY60</accession>
<dbReference type="AlphaFoldDB" id="A0AAW1QY60"/>
<feature type="transmembrane region" description="Helical" evidence="2">
    <location>
        <begin position="27"/>
        <end position="49"/>
    </location>
</feature>
<protein>
    <submittedName>
        <fullName evidence="3">Uncharacterized protein</fullName>
    </submittedName>
</protein>
<evidence type="ECO:0000313" key="4">
    <source>
        <dbReference type="Proteomes" id="UP001445335"/>
    </source>
</evidence>
<keyword evidence="2" id="KW-0812">Transmembrane</keyword>
<reference evidence="3 4" key="1">
    <citation type="journal article" date="2024" name="Nat. Commun.">
        <title>Phylogenomics reveals the evolutionary origins of lichenization in chlorophyte algae.</title>
        <authorList>
            <person name="Puginier C."/>
            <person name="Libourel C."/>
            <person name="Otte J."/>
            <person name="Skaloud P."/>
            <person name="Haon M."/>
            <person name="Grisel S."/>
            <person name="Petersen M."/>
            <person name="Berrin J.G."/>
            <person name="Delaux P.M."/>
            <person name="Dal Grande F."/>
            <person name="Keller J."/>
        </authorList>
    </citation>
    <scope>NUCLEOTIDE SEQUENCE [LARGE SCALE GENOMIC DNA]</scope>
    <source>
        <strain evidence="3 4">SAG 245.80</strain>
    </source>
</reference>
<gene>
    <name evidence="3" type="ORF">WJX81_007813</name>
</gene>
<organism evidence="3 4">
    <name type="scientific">Elliptochloris bilobata</name>
    <dbReference type="NCBI Taxonomy" id="381761"/>
    <lineage>
        <taxon>Eukaryota</taxon>
        <taxon>Viridiplantae</taxon>
        <taxon>Chlorophyta</taxon>
        <taxon>core chlorophytes</taxon>
        <taxon>Trebouxiophyceae</taxon>
        <taxon>Trebouxiophyceae incertae sedis</taxon>
        <taxon>Elliptochloris clade</taxon>
        <taxon>Elliptochloris</taxon>
    </lineage>
</organism>